<dbReference type="EMBL" id="BART01004047">
    <property type="protein sequence ID" value="GAG65513.1"/>
    <property type="molecule type" value="Genomic_DNA"/>
</dbReference>
<comment type="caution">
    <text evidence="1">The sequence shown here is derived from an EMBL/GenBank/DDBJ whole genome shotgun (WGS) entry which is preliminary data.</text>
</comment>
<dbReference type="AlphaFoldDB" id="X0ZYI9"/>
<accession>X0ZYI9</accession>
<name>X0ZYI9_9ZZZZ</name>
<feature type="non-terminal residue" evidence="1">
    <location>
        <position position="1"/>
    </location>
</feature>
<evidence type="ECO:0000313" key="1">
    <source>
        <dbReference type="EMBL" id="GAG65513.1"/>
    </source>
</evidence>
<organism evidence="1">
    <name type="scientific">marine sediment metagenome</name>
    <dbReference type="NCBI Taxonomy" id="412755"/>
    <lineage>
        <taxon>unclassified sequences</taxon>
        <taxon>metagenomes</taxon>
        <taxon>ecological metagenomes</taxon>
    </lineage>
</organism>
<proteinExistence type="predicted"/>
<sequence length="52" mass="6061">IQVAREERVPGRGMDCTLVNHPQTNVYPNSWIYLLLEMADYSLRNHKYALAL</sequence>
<gene>
    <name evidence="1" type="ORF">S01H4_10523</name>
</gene>
<protein>
    <submittedName>
        <fullName evidence="1">Uncharacterized protein</fullName>
    </submittedName>
</protein>
<reference evidence="1" key="1">
    <citation type="journal article" date="2014" name="Front. Microbiol.">
        <title>High frequency of phylogenetically diverse reductive dehalogenase-homologous genes in deep subseafloor sedimentary metagenomes.</title>
        <authorList>
            <person name="Kawai M."/>
            <person name="Futagami T."/>
            <person name="Toyoda A."/>
            <person name="Takaki Y."/>
            <person name="Nishi S."/>
            <person name="Hori S."/>
            <person name="Arai W."/>
            <person name="Tsubouchi T."/>
            <person name="Morono Y."/>
            <person name="Uchiyama I."/>
            <person name="Ito T."/>
            <person name="Fujiyama A."/>
            <person name="Inagaki F."/>
            <person name="Takami H."/>
        </authorList>
    </citation>
    <scope>NUCLEOTIDE SEQUENCE</scope>
    <source>
        <strain evidence="1">Expedition CK06-06</strain>
    </source>
</reference>